<comment type="caution">
    <text evidence="2">The sequence shown here is derived from an EMBL/GenBank/DDBJ whole genome shotgun (WGS) entry which is preliminary data.</text>
</comment>
<evidence type="ECO:0000313" key="2">
    <source>
        <dbReference type="EMBL" id="GGK50022.1"/>
    </source>
</evidence>
<dbReference type="InterPro" id="IPR050523">
    <property type="entry name" value="AKR_Detox_Biosynth"/>
</dbReference>
<keyword evidence="3" id="KW-1185">Reference proteome</keyword>
<dbReference type="InterPro" id="IPR023210">
    <property type="entry name" value="NADP_OxRdtase_dom"/>
</dbReference>
<dbReference type="SUPFAM" id="SSF51430">
    <property type="entry name" value="NAD(P)-linked oxidoreductase"/>
    <property type="match status" value="1"/>
</dbReference>
<dbReference type="AlphaFoldDB" id="A0A917V8W0"/>
<dbReference type="InterPro" id="IPR036812">
    <property type="entry name" value="NAD(P)_OxRdtase_dom_sf"/>
</dbReference>
<name>A0A917V8W0_9HYPH</name>
<evidence type="ECO:0000313" key="3">
    <source>
        <dbReference type="Proteomes" id="UP000600449"/>
    </source>
</evidence>
<dbReference type="PANTHER" id="PTHR43364">
    <property type="entry name" value="NADH-SPECIFIC METHYLGLYOXAL REDUCTASE-RELATED"/>
    <property type="match status" value="1"/>
</dbReference>
<gene>
    <name evidence="2" type="ORF">GCM10011322_41360</name>
</gene>
<reference evidence="2 3" key="1">
    <citation type="journal article" date="2014" name="Int. J. Syst. Evol. Microbiol.">
        <title>Complete genome sequence of Corynebacterium casei LMG S-19264T (=DSM 44701T), isolated from a smear-ripened cheese.</title>
        <authorList>
            <consortium name="US DOE Joint Genome Institute (JGI-PGF)"/>
            <person name="Walter F."/>
            <person name="Albersmeier A."/>
            <person name="Kalinowski J."/>
            <person name="Ruckert C."/>
        </authorList>
    </citation>
    <scope>NUCLEOTIDE SEQUENCE [LARGE SCALE GENOMIC DNA]</scope>
    <source>
        <strain evidence="2 3">CGMCC 1.9161</strain>
    </source>
</reference>
<proteinExistence type="predicted"/>
<sequence length="307" mass="33363">MVSPHTVSRRALHPNGPTLSRLVWGAWRARDAAALAEPQGLVRMIETCLEHGITSFDHADIYGQYQVEALFGDALRLDPALKGRMEIVTKCDIALVSSARPGNRVKHYDTSAAHIRASVERSLAALGVERIDVLLLHRPDPLMDADEVARTLEILVAEGKIAHAGVSNHTVEQMRLLASRLPFPLVTNQIELSVLHTEPLESGILDHLQAERIAPMIWSPLGGGRLFASPPEGALGRTMAELCEKYSLAGPGPLAIAWLLRLPVRPVPVLGTTSLSRIGELAAADAVEMERQDWFALLEAARGRAVP</sequence>
<dbReference type="PANTHER" id="PTHR43364:SF1">
    <property type="entry name" value="OXIDOREDUCTASE YDHF"/>
    <property type="match status" value="1"/>
</dbReference>
<dbReference type="Pfam" id="PF00248">
    <property type="entry name" value="Aldo_ket_red"/>
    <property type="match status" value="1"/>
</dbReference>
<dbReference type="Gene3D" id="3.20.20.100">
    <property type="entry name" value="NADP-dependent oxidoreductase domain"/>
    <property type="match status" value="1"/>
</dbReference>
<dbReference type="CDD" id="cd19092">
    <property type="entry name" value="AKR_BsYcsN_EcYdhF-like"/>
    <property type="match status" value="1"/>
</dbReference>
<feature type="domain" description="NADP-dependent oxidoreductase" evidence="1">
    <location>
        <begin position="21"/>
        <end position="294"/>
    </location>
</feature>
<dbReference type="RefSeq" id="WP_188915160.1">
    <property type="nucleotide sequence ID" value="NZ_BMMF01000014.1"/>
</dbReference>
<evidence type="ECO:0000259" key="1">
    <source>
        <dbReference type="Pfam" id="PF00248"/>
    </source>
</evidence>
<protein>
    <submittedName>
        <fullName evidence="2">Oxidoreductase</fullName>
    </submittedName>
</protein>
<dbReference type="Proteomes" id="UP000600449">
    <property type="component" value="Unassembled WGS sequence"/>
</dbReference>
<accession>A0A917V8W0</accession>
<dbReference type="GO" id="GO:0005829">
    <property type="term" value="C:cytosol"/>
    <property type="evidence" value="ECO:0007669"/>
    <property type="project" value="TreeGrafter"/>
</dbReference>
<dbReference type="EMBL" id="BMMF01000014">
    <property type="protein sequence ID" value="GGK50022.1"/>
    <property type="molecule type" value="Genomic_DNA"/>
</dbReference>
<organism evidence="2 3">
    <name type="scientific">Salinarimonas ramus</name>
    <dbReference type="NCBI Taxonomy" id="690164"/>
    <lineage>
        <taxon>Bacteria</taxon>
        <taxon>Pseudomonadati</taxon>
        <taxon>Pseudomonadota</taxon>
        <taxon>Alphaproteobacteria</taxon>
        <taxon>Hyphomicrobiales</taxon>
        <taxon>Salinarimonadaceae</taxon>
        <taxon>Salinarimonas</taxon>
    </lineage>
</organism>